<dbReference type="OrthoDB" id="6020478at2759"/>
<keyword evidence="9" id="KW-1015">Disulfide bond</keyword>
<dbReference type="eggNOG" id="KOG4475">
    <property type="taxonomic scope" value="Eukaryota"/>
</dbReference>
<evidence type="ECO:0000256" key="4">
    <source>
        <dbReference type="ARBA" id="ARBA00022692"/>
    </source>
</evidence>
<dbReference type="InterPro" id="IPR000884">
    <property type="entry name" value="TSP1_rpt"/>
</dbReference>
<dbReference type="AlphaFoldDB" id="A7RNJ6"/>
<evidence type="ECO:0000256" key="7">
    <source>
        <dbReference type="ARBA" id="ARBA00022989"/>
    </source>
</evidence>
<reference evidence="12 13" key="1">
    <citation type="journal article" date="2007" name="Science">
        <title>Sea anemone genome reveals ancestral eumetazoan gene repertoire and genomic organization.</title>
        <authorList>
            <person name="Putnam N.H."/>
            <person name="Srivastava M."/>
            <person name="Hellsten U."/>
            <person name="Dirks B."/>
            <person name="Chapman J."/>
            <person name="Salamov A."/>
            <person name="Terry A."/>
            <person name="Shapiro H."/>
            <person name="Lindquist E."/>
            <person name="Kapitonov V.V."/>
            <person name="Jurka J."/>
            <person name="Genikhovich G."/>
            <person name="Grigoriev I.V."/>
            <person name="Lucas S.M."/>
            <person name="Steele R.E."/>
            <person name="Finnerty J.R."/>
            <person name="Technau U."/>
            <person name="Martindale M.Q."/>
            <person name="Rokhsar D.S."/>
        </authorList>
    </citation>
    <scope>NUCLEOTIDE SEQUENCE [LARGE SCALE GENOMIC DNA]</scope>
    <source>
        <strain evidence="13">CH2 X CH6</strain>
    </source>
</reference>
<keyword evidence="5 11" id="KW-0732">Signal</keyword>
<keyword evidence="8" id="KW-0472">Membrane</keyword>
<dbReference type="InParanoid" id="A7RNJ6"/>
<feature type="chain" id="PRO_5002714392" description="Coadhesin-like" evidence="11">
    <location>
        <begin position="21"/>
        <end position="127"/>
    </location>
</feature>
<organism evidence="12 13">
    <name type="scientific">Nematostella vectensis</name>
    <name type="common">Starlet sea anemone</name>
    <dbReference type="NCBI Taxonomy" id="45351"/>
    <lineage>
        <taxon>Eukaryota</taxon>
        <taxon>Metazoa</taxon>
        <taxon>Cnidaria</taxon>
        <taxon>Anthozoa</taxon>
        <taxon>Hexacorallia</taxon>
        <taxon>Actiniaria</taxon>
        <taxon>Edwardsiidae</taxon>
        <taxon>Nematostella</taxon>
    </lineage>
</organism>
<comment type="subcellular location">
    <subcellularLocation>
        <location evidence="1">Membrane</location>
        <topology evidence="1">Single-pass membrane protein</topology>
    </subcellularLocation>
    <subcellularLocation>
        <location evidence="2">Secreted</location>
    </subcellularLocation>
</comment>
<keyword evidence="6" id="KW-0677">Repeat</keyword>
<accession>A7RNJ6</accession>
<dbReference type="HOGENOM" id="CLU_047129_1_0_1"/>
<keyword evidence="4" id="KW-0812">Transmembrane</keyword>
<dbReference type="OMA" id="KCIGARN"/>
<evidence type="ECO:0000256" key="8">
    <source>
        <dbReference type="ARBA" id="ARBA00023136"/>
    </source>
</evidence>
<dbReference type="Pfam" id="PF00090">
    <property type="entry name" value="TSP_1"/>
    <property type="match status" value="2"/>
</dbReference>
<feature type="region of interest" description="Disordered" evidence="10">
    <location>
        <begin position="108"/>
        <end position="127"/>
    </location>
</feature>
<dbReference type="PROSITE" id="PS50092">
    <property type="entry name" value="TSP1"/>
    <property type="match status" value="2"/>
</dbReference>
<name>A7RNJ6_NEMVE</name>
<dbReference type="FunFam" id="2.20.100.10:FF:000007">
    <property type="entry name" value="Thrombospondin 1"/>
    <property type="match status" value="1"/>
</dbReference>
<proteinExistence type="predicted"/>
<gene>
    <name evidence="12" type="ORF">NEMVEDRAFT_v1g88031</name>
</gene>
<dbReference type="KEGG" id="nve:5519017"/>
<evidence type="ECO:0000256" key="2">
    <source>
        <dbReference type="ARBA" id="ARBA00004613"/>
    </source>
</evidence>
<dbReference type="GO" id="GO:0016020">
    <property type="term" value="C:membrane"/>
    <property type="evidence" value="ECO:0007669"/>
    <property type="project" value="UniProtKB-SubCell"/>
</dbReference>
<evidence type="ECO:0000256" key="6">
    <source>
        <dbReference type="ARBA" id="ARBA00022737"/>
    </source>
</evidence>
<sequence length="127" mass="14078">MKALSFVLTISYLLADGGWTDWTIWTPCDKSCGTGFQQRKRTCSNPSPQNGGALCAGTNNETRECNTHHCPINGDWTEWSSWSYCNRPCGTGYENRTRSCTNPPPKYGGKDCEGEDHQAKTCNTDPC</sequence>
<dbReference type="SMART" id="SM00209">
    <property type="entry name" value="TSP1"/>
    <property type="match status" value="2"/>
</dbReference>
<dbReference type="FunFam" id="2.20.100.10:FF:000002">
    <property type="entry name" value="Unc-5 netrin receptor C"/>
    <property type="match status" value="1"/>
</dbReference>
<dbReference type="Gene3D" id="2.20.100.10">
    <property type="entry name" value="Thrombospondin type-1 (TSP1) repeat"/>
    <property type="match status" value="2"/>
</dbReference>
<protein>
    <recommendedName>
        <fullName evidence="14">Coadhesin-like</fullName>
    </recommendedName>
</protein>
<evidence type="ECO:0000256" key="5">
    <source>
        <dbReference type="ARBA" id="ARBA00022729"/>
    </source>
</evidence>
<feature type="non-terminal residue" evidence="12">
    <location>
        <position position="127"/>
    </location>
</feature>
<dbReference type="SUPFAM" id="SSF82895">
    <property type="entry name" value="TSP-1 type 1 repeat"/>
    <property type="match status" value="2"/>
</dbReference>
<keyword evidence="13" id="KW-1185">Reference proteome</keyword>
<dbReference type="InterPro" id="IPR052065">
    <property type="entry name" value="Compl_asym_regulator"/>
</dbReference>
<keyword evidence="3" id="KW-0964">Secreted</keyword>
<evidence type="ECO:0000256" key="1">
    <source>
        <dbReference type="ARBA" id="ARBA00004167"/>
    </source>
</evidence>
<dbReference type="PhylomeDB" id="A7RNJ6"/>
<feature type="signal peptide" evidence="11">
    <location>
        <begin position="1"/>
        <end position="20"/>
    </location>
</feature>
<dbReference type="PANTHER" id="PTHR22906:SF43">
    <property type="entry name" value="PROPERDIN"/>
    <property type="match status" value="1"/>
</dbReference>
<dbReference type="PRINTS" id="PR01705">
    <property type="entry name" value="TSP1REPEAT"/>
</dbReference>
<dbReference type="EMBL" id="DS469523">
    <property type="protein sequence ID" value="EDO46870.1"/>
    <property type="molecule type" value="Genomic_DNA"/>
</dbReference>
<evidence type="ECO:0000256" key="3">
    <source>
        <dbReference type="ARBA" id="ARBA00022525"/>
    </source>
</evidence>
<evidence type="ECO:0000256" key="9">
    <source>
        <dbReference type="ARBA" id="ARBA00023157"/>
    </source>
</evidence>
<dbReference type="Proteomes" id="UP000001593">
    <property type="component" value="Unassembled WGS sequence"/>
</dbReference>
<evidence type="ECO:0000313" key="13">
    <source>
        <dbReference type="Proteomes" id="UP000001593"/>
    </source>
</evidence>
<dbReference type="InterPro" id="IPR036383">
    <property type="entry name" value="TSP1_rpt_sf"/>
</dbReference>
<evidence type="ECO:0000256" key="11">
    <source>
        <dbReference type="SAM" id="SignalP"/>
    </source>
</evidence>
<evidence type="ECO:0000256" key="10">
    <source>
        <dbReference type="SAM" id="MobiDB-lite"/>
    </source>
</evidence>
<dbReference type="PANTHER" id="PTHR22906">
    <property type="entry name" value="PROPERDIN"/>
    <property type="match status" value="1"/>
</dbReference>
<evidence type="ECO:0008006" key="14">
    <source>
        <dbReference type="Google" id="ProtNLM"/>
    </source>
</evidence>
<evidence type="ECO:0000313" key="12">
    <source>
        <dbReference type="EMBL" id="EDO46870.1"/>
    </source>
</evidence>
<keyword evidence="7" id="KW-1133">Transmembrane helix</keyword>
<feature type="compositionally biased region" description="Basic and acidic residues" evidence="10">
    <location>
        <begin position="108"/>
        <end position="119"/>
    </location>
</feature>